<protein>
    <recommendedName>
        <fullName evidence="1">1-alkyl-2-acetylglycerophosphocholine esterase</fullName>
        <ecNumber evidence="1">3.1.1.47</ecNumber>
    </recommendedName>
</protein>
<name>A0A9P3L897_9APHY</name>
<dbReference type="InterPro" id="IPR029058">
    <property type="entry name" value="AB_hydrolase_fold"/>
</dbReference>
<evidence type="ECO:0000256" key="2">
    <source>
        <dbReference type="ARBA" id="ARBA00022801"/>
    </source>
</evidence>
<keyword evidence="2" id="KW-0378">Hydrolase</keyword>
<evidence type="ECO:0000256" key="3">
    <source>
        <dbReference type="ARBA" id="ARBA00022963"/>
    </source>
</evidence>
<keyword evidence="4" id="KW-0443">Lipid metabolism</keyword>
<dbReference type="SUPFAM" id="SSF53474">
    <property type="entry name" value="alpha/beta-Hydrolases"/>
    <property type="match status" value="1"/>
</dbReference>
<proteinExistence type="predicted"/>
<keyword evidence="6" id="KW-1185">Reference proteome</keyword>
<evidence type="ECO:0000256" key="1">
    <source>
        <dbReference type="ARBA" id="ARBA00013201"/>
    </source>
</evidence>
<keyword evidence="3" id="KW-0442">Lipid degradation</keyword>
<dbReference type="PANTHER" id="PTHR10272:SF0">
    <property type="entry name" value="PLATELET-ACTIVATING FACTOR ACETYLHYDROLASE"/>
    <property type="match status" value="1"/>
</dbReference>
<dbReference type="EMBL" id="BPQB01000001">
    <property type="protein sequence ID" value="GJE84462.1"/>
    <property type="molecule type" value="Genomic_DNA"/>
</dbReference>
<dbReference type="Gene3D" id="3.40.50.1820">
    <property type="entry name" value="alpha/beta hydrolase"/>
    <property type="match status" value="1"/>
</dbReference>
<dbReference type="GO" id="GO:0003847">
    <property type="term" value="F:1-alkyl-2-acetylglycerophosphocholine esterase activity"/>
    <property type="evidence" value="ECO:0007669"/>
    <property type="project" value="UniProtKB-EC"/>
</dbReference>
<accession>A0A9P3L897</accession>
<evidence type="ECO:0000313" key="6">
    <source>
        <dbReference type="Proteomes" id="UP000703269"/>
    </source>
</evidence>
<reference evidence="5 6" key="1">
    <citation type="submission" date="2021-08" db="EMBL/GenBank/DDBJ databases">
        <title>Draft Genome Sequence of Phanerochaete sordida strain YK-624.</title>
        <authorList>
            <person name="Mori T."/>
            <person name="Dohra H."/>
            <person name="Suzuki T."/>
            <person name="Kawagishi H."/>
            <person name="Hirai H."/>
        </authorList>
    </citation>
    <scope>NUCLEOTIDE SEQUENCE [LARGE SCALE GENOMIC DNA]</scope>
    <source>
        <strain evidence="5 6">YK-624</strain>
    </source>
</reference>
<organism evidence="5 6">
    <name type="scientific">Phanerochaete sordida</name>
    <dbReference type="NCBI Taxonomy" id="48140"/>
    <lineage>
        <taxon>Eukaryota</taxon>
        <taxon>Fungi</taxon>
        <taxon>Dikarya</taxon>
        <taxon>Basidiomycota</taxon>
        <taxon>Agaricomycotina</taxon>
        <taxon>Agaricomycetes</taxon>
        <taxon>Polyporales</taxon>
        <taxon>Phanerochaetaceae</taxon>
        <taxon>Phanerochaete</taxon>
    </lineage>
</organism>
<dbReference type="GO" id="GO:0016042">
    <property type="term" value="P:lipid catabolic process"/>
    <property type="evidence" value="ECO:0007669"/>
    <property type="project" value="UniProtKB-KW"/>
</dbReference>
<dbReference type="OrthoDB" id="2363873at2759"/>
<evidence type="ECO:0000313" key="5">
    <source>
        <dbReference type="EMBL" id="GJE84462.1"/>
    </source>
</evidence>
<evidence type="ECO:0000256" key="4">
    <source>
        <dbReference type="ARBA" id="ARBA00023098"/>
    </source>
</evidence>
<comment type="caution">
    <text evidence="5">The sequence shown here is derived from an EMBL/GenBank/DDBJ whole genome shotgun (WGS) entry which is preliminary data.</text>
</comment>
<dbReference type="Pfam" id="PF03403">
    <property type="entry name" value="PAF-AH_p_II"/>
    <property type="match status" value="2"/>
</dbReference>
<sequence>MFNLPEIHGKYPVGATTFAIPVPASDDASRVIGDAKLKPSSDGIPGSSALKLEEVAFTAYYPADVHSAKHAHKGVHWVPRPVSETLKGYAHFGSMNTWLINGLMAPYAHVLKIPLYVNVPLLDPQSREQDSEEQWPLVIFSHGLGGTRTTYSHFCARLAAEGRIVLAIEHRDGTGPFVYTRTHVPGLKEELPANCKLYLHPEDVTFDRPQTEKDQFAFREDQLVFRRLELYLTYTYISRLVNSSWDEDHPSLDWIHTMSGPWNHDLENRPEDREFWRSWHITGPKPKVQCDHDILLVGHSFGGATVLSTLSTPPPTLADHQFTPLPVQRAVALDPWLEPLPGPGPEPYNVAASLTEHTTYATHSPPALLVLNSEQFTVWHDHFARLRAVVGAWDRAAHEQAPAQRKHEQFARLLTLVRAQHITFSDFGVIVPFGAYARDGARFLDLTCTLADAFLAGSDFDEVLAAQKKVEFEIEVLPAKKGGKEHKRLVGEVGNIIVH</sequence>
<dbReference type="PANTHER" id="PTHR10272">
    <property type="entry name" value="PLATELET-ACTIVATING FACTOR ACETYLHYDROLASE"/>
    <property type="match status" value="1"/>
</dbReference>
<dbReference type="EC" id="3.1.1.47" evidence="1"/>
<dbReference type="Proteomes" id="UP000703269">
    <property type="component" value="Unassembled WGS sequence"/>
</dbReference>
<dbReference type="AlphaFoldDB" id="A0A9P3L897"/>
<gene>
    <name evidence="5" type="ORF">PsYK624_005380</name>
</gene>